<dbReference type="OrthoDB" id="2015213at2759"/>
<feature type="region of interest" description="Disordered" evidence="1">
    <location>
        <begin position="517"/>
        <end position="536"/>
    </location>
</feature>
<reference evidence="2 3" key="1">
    <citation type="journal article" date="2018" name="Mol. Biol. Evol.">
        <title>Broad Genomic Sampling Reveals a Smut Pathogenic Ancestry of the Fungal Clade Ustilaginomycotina.</title>
        <authorList>
            <person name="Kijpornyongpan T."/>
            <person name="Mondo S.J."/>
            <person name="Barry K."/>
            <person name="Sandor L."/>
            <person name="Lee J."/>
            <person name="Lipzen A."/>
            <person name="Pangilinan J."/>
            <person name="LaButti K."/>
            <person name="Hainaut M."/>
            <person name="Henrissat B."/>
            <person name="Grigoriev I.V."/>
            <person name="Spatafora J.W."/>
            <person name="Aime M.C."/>
        </authorList>
    </citation>
    <scope>NUCLEOTIDE SEQUENCE [LARGE SCALE GENOMIC DNA]</scope>
    <source>
        <strain evidence="2 3">MCA 5214</strain>
    </source>
</reference>
<proteinExistence type="predicted"/>
<dbReference type="RefSeq" id="XP_025360130.1">
    <property type="nucleotide sequence ID" value="XM_025506839.1"/>
</dbReference>
<organism evidence="2 3">
    <name type="scientific">Jaminaea rosea</name>
    <dbReference type="NCBI Taxonomy" id="1569628"/>
    <lineage>
        <taxon>Eukaryota</taxon>
        <taxon>Fungi</taxon>
        <taxon>Dikarya</taxon>
        <taxon>Basidiomycota</taxon>
        <taxon>Ustilaginomycotina</taxon>
        <taxon>Exobasidiomycetes</taxon>
        <taxon>Microstromatales</taxon>
        <taxon>Microstromatales incertae sedis</taxon>
        <taxon>Jaminaea</taxon>
    </lineage>
</organism>
<feature type="compositionally biased region" description="Basic and acidic residues" evidence="1">
    <location>
        <begin position="519"/>
        <end position="535"/>
    </location>
</feature>
<dbReference type="Gene3D" id="3.60.20.40">
    <property type="match status" value="1"/>
</dbReference>
<dbReference type="STRING" id="1569628.A0A316UL48"/>
<name>A0A316UL48_9BASI</name>
<accession>A0A316UL48</accession>
<dbReference type="PRINTS" id="PR01210">
    <property type="entry name" value="GGTRANSPTASE"/>
</dbReference>
<feature type="region of interest" description="Disordered" evidence="1">
    <location>
        <begin position="1"/>
        <end position="29"/>
    </location>
</feature>
<dbReference type="Gene3D" id="1.10.246.130">
    <property type="match status" value="1"/>
</dbReference>
<dbReference type="GeneID" id="37028662"/>
<dbReference type="AlphaFoldDB" id="A0A316UL48"/>
<dbReference type="InterPro" id="IPR043138">
    <property type="entry name" value="GGT_lsub"/>
</dbReference>
<dbReference type="PANTHER" id="PTHR43881:SF1">
    <property type="entry name" value="GAMMA-GLUTAMYLTRANSPEPTIDASE (AFU_ORTHOLOGUE AFUA_4G13580)"/>
    <property type="match status" value="1"/>
</dbReference>
<dbReference type="EMBL" id="KZ819675">
    <property type="protein sequence ID" value="PWN25518.1"/>
    <property type="molecule type" value="Genomic_DNA"/>
</dbReference>
<gene>
    <name evidence="2" type="ORF">BDZ90DRAFT_233962</name>
</gene>
<dbReference type="InterPro" id="IPR029055">
    <property type="entry name" value="Ntn_hydrolases_N"/>
</dbReference>
<sequence>MSSWQPPSDAHSLHPSQLGEQGLHPTFTHYPSRRSQVMSIKGIAASAQPLASQSGVRILDQGGNAADAAVAMAAALNVTEPCSTGIGGDAFCLYYDAKTKGIRAFNGSGRTPKAMTLDKLRAAGIEGQNIPLLSIHAATVPGAPALWVDAVEKLGSGKVDLKQVLAPAIDLAENGYPVHEIVSHAWQRQEGQIRDASPSGGEMLLDGKAPLPGEVMSMPHLAQTFRDLAAKGKDGFYKGRVAEAIVELHKSKGGFMTMEDLEEHGRVGSEEVKPISYTYTSGTKKDTGGVTLHECPPNGQGLTALIALGILDSLQESGTIPPLSTVDHNSAEYLHPIIEALRLAFADTMWYVADEQHVHVPVKELLSKEYLAKRAKIFDPKKASEIERGHPTSSSDTVYFSVVDKEGNACSFINSNYAGFGTCAVPRGCGFTLQNRGAGFILSEGHPNCVAPSKRPYHTIIPALTTWASTGDLHLSYGVMGGWNQPQGQLQVLLNVLRGYNVQSALDAPRICIGPGMPDNEKKKDFGGPEGKGEKTTVSLEEGIDAKVVETLRGMGHDVDLVTGWGRGVFGRGQVIQRMYPQPGKKDGRHAWVAGSDLRADGAAIPQV</sequence>
<protein>
    <submittedName>
        <fullName evidence="2">Gamma-glutamyltranspeptidase</fullName>
    </submittedName>
</protein>
<evidence type="ECO:0000313" key="3">
    <source>
        <dbReference type="Proteomes" id="UP000245884"/>
    </source>
</evidence>
<dbReference type="Pfam" id="PF01019">
    <property type="entry name" value="G_glu_transpept"/>
    <property type="match status" value="1"/>
</dbReference>
<dbReference type="InterPro" id="IPR043137">
    <property type="entry name" value="GGT_ssub_C"/>
</dbReference>
<dbReference type="Proteomes" id="UP000245884">
    <property type="component" value="Unassembled WGS sequence"/>
</dbReference>
<dbReference type="InterPro" id="IPR052896">
    <property type="entry name" value="GGT-like_enzyme"/>
</dbReference>
<keyword evidence="3" id="KW-1185">Reference proteome</keyword>
<dbReference type="SUPFAM" id="SSF56235">
    <property type="entry name" value="N-terminal nucleophile aminohydrolases (Ntn hydrolases)"/>
    <property type="match status" value="1"/>
</dbReference>
<dbReference type="PANTHER" id="PTHR43881">
    <property type="entry name" value="GAMMA-GLUTAMYLTRANSPEPTIDASE (AFU_ORTHOLOGUE AFUA_4G13580)"/>
    <property type="match status" value="1"/>
</dbReference>
<evidence type="ECO:0000256" key="1">
    <source>
        <dbReference type="SAM" id="MobiDB-lite"/>
    </source>
</evidence>
<evidence type="ECO:0000313" key="2">
    <source>
        <dbReference type="EMBL" id="PWN25518.1"/>
    </source>
</evidence>